<keyword evidence="1" id="KW-0812">Transmembrane</keyword>
<dbReference type="OrthoDB" id="8237499at2"/>
<dbReference type="AlphaFoldDB" id="A0A4Q1UME4"/>
<accession>A0A4Q1UME4</accession>
<evidence type="ECO:0000313" key="2">
    <source>
        <dbReference type="EMBL" id="RXT36676.1"/>
    </source>
</evidence>
<gene>
    <name evidence="2" type="ORF">B5V03_34125</name>
</gene>
<keyword evidence="1" id="KW-0472">Membrane</keyword>
<dbReference type="RefSeq" id="WP_129274814.1">
    <property type="nucleotide sequence ID" value="NZ_MZXW01000050.1"/>
</dbReference>
<comment type="caution">
    <text evidence="2">The sequence shown here is derived from an EMBL/GenBank/DDBJ whole genome shotgun (WGS) entry which is preliminary data.</text>
</comment>
<keyword evidence="3" id="KW-1185">Reference proteome</keyword>
<dbReference type="PROSITE" id="PS51257">
    <property type="entry name" value="PROKAR_LIPOPROTEIN"/>
    <property type="match status" value="1"/>
</dbReference>
<evidence type="ECO:0000313" key="3">
    <source>
        <dbReference type="Proteomes" id="UP000290819"/>
    </source>
</evidence>
<proteinExistence type="predicted"/>
<reference evidence="2 3" key="1">
    <citation type="submission" date="2017-03" db="EMBL/GenBank/DDBJ databases">
        <authorList>
            <person name="Safronova V.I."/>
            <person name="Sazanova A.L."/>
            <person name="Chirak E.R."/>
        </authorList>
    </citation>
    <scope>NUCLEOTIDE SEQUENCE [LARGE SCALE GENOMIC DNA]</scope>
    <source>
        <strain evidence="2 3">Opo-243</strain>
    </source>
</reference>
<feature type="transmembrane region" description="Helical" evidence="1">
    <location>
        <begin position="6"/>
        <end position="29"/>
    </location>
</feature>
<organism evidence="2 3">
    <name type="scientific">Bradyrhizobium betae</name>
    <dbReference type="NCBI Taxonomy" id="244734"/>
    <lineage>
        <taxon>Bacteria</taxon>
        <taxon>Pseudomonadati</taxon>
        <taxon>Pseudomonadota</taxon>
        <taxon>Alphaproteobacteria</taxon>
        <taxon>Hyphomicrobiales</taxon>
        <taxon>Nitrobacteraceae</taxon>
        <taxon>Bradyrhizobium</taxon>
    </lineage>
</organism>
<dbReference type="Proteomes" id="UP000290819">
    <property type="component" value="Unassembled WGS sequence"/>
</dbReference>
<name>A0A4Q1UME4_9BRAD</name>
<sequence>MKFNRGGLICVGLYTSYVLFMLAVACLALDGKTRGFFLALSALPGWLVVGAMQEAPMEWLLVNIIPSSASGCIS</sequence>
<evidence type="ECO:0000256" key="1">
    <source>
        <dbReference type="SAM" id="Phobius"/>
    </source>
</evidence>
<dbReference type="EMBL" id="MZXW01000050">
    <property type="protein sequence ID" value="RXT36676.1"/>
    <property type="molecule type" value="Genomic_DNA"/>
</dbReference>
<protein>
    <submittedName>
        <fullName evidence="2">Uncharacterized protein</fullName>
    </submittedName>
</protein>
<keyword evidence="1" id="KW-1133">Transmembrane helix</keyword>